<name>A0AAW5WYI8_9LACO</name>
<comment type="caution">
    <text evidence="1">The sequence shown here is derived from an EMBL/GenBank/DDBJ whole genome shotgun (WGS) entry which is preliminary data.</text>
</comment>
<dbReference type="InterPro" id="IPR029035">
    <property type="entry name" value="DHS-like_NAD/FAD-binding_dom"/>
</dbReference>
<sequence>MDSNMTKNNENYYKANQIVLSKSTSNTENSEECFLINDKILKDSEGKKISNFSKFKNLIRIELHKVLDRRYDNVILFAGAGASVVMKENSINDEYGKTIAMIAQDINDILEETNGVYSIDELSNLMKEDKSKVTNKKNKLDESFNLEDFISKLQSYKQFVDKNKKKKFENTIKKIYEVIIDKTKYSYNPEVMKHRQILDLLIKKVQSPNKLSVITTNYDTLFEEAAELDNYVVFDGFNFQYNSSFNSDMFNWNLVKEVPFMKTRELEYKKRVFNLLKIHGSLTWIKDGERILKSSKTEIINDKNKSPVMIFPSSNKYALSYTEPYFSLLTKFQELLNLKNTLLITTGFSFADNHIAEMVIQAIKNNPSLTTLITDYDIDKKEKNWKKLEGMRETNSIYLLKATLNGDLTEYIGDYDAD</sequence>
<evidence type="ECO:0000313" key="1">
    <source>
        <dbReference type="EMBL" id="MCZ9678515.1"/>
    </source>
</evidence>
<proteinExistence type="predicted"/>
<evidence type="ECO:0000313" key="2">
    <source>
        <dbReference type="Proteomes" id="UP001211566"/>
    </source>
</evidence>
<protein>
    <submittedName>
        <fullName evidence="1">SIR2 family protein</fullName>
    </submittedName>
</protein>
<dbReference type="Pfam" id="PF13289">
    <property type="entry name" value="SIR2_2"/>
    <property type="match status" value="1"/>
</dbReference>
<dbReference type="AlphaFoldDB" id="A0AAW5WYI8"/>
<dbReference type="RefSeq" id="WP_270007650.1">
    <property type="nucleotide sequence ID" value="NZ_JAKHEY010000006.1"/>
</dbReference>
<gene>
    <name evidence="1" type="ORF">L2Z99_05385</name>
</gene>
<reference evidence="1" key="1">
    <citation type="submission" date="2022-01" db="EMBL/GenBank/DDBJ databases">
        <title>STING isolate genome collection.</title>
        <authorList>
            <person name="France M."/>
            <person name="Rutt L."/>
            <person name="Humphrys M."/>
            <person name="Ravel J."/>
        </authorList>
    </citation>
    <scope>NUCLEOTIDE SEQUENCE</scope>
    <source>
        <strain evidence="1">C0081E5</strain>
    </source>
</reference>
<organism evidence="1 2">
    <name type="scientific">Lactobacillus mulieris</name>
    <dbReference type="NCBI Taxonomy" id="2508708"/>
    <lineage>
        <taxon>Bacteria</taxon>
        <taxon>Bacillati</taxon>
        <taxon>Bacillota</taxon>
        <taxon>Bacilli</taxon>
        <taxon>Lactobacillales</taxon>
        <taxon>Lactobacillaceae</taxon>
        <taxon>Lactobacillus</taxon>
    </lineage>
</organism>
<dbReference type="SUPFAM" id="SSF52467">
    <property type="entry name" value="DHS-like NAD/FAD-binding domain"/>
    <property type="match status" value="1"/>
</dbReference>
<accession>A0AAW5WYI8</accession>
<dbReference type="Proteomes" id="UP001211566">
    <property type="component" value="Unassembled WGS sequence"/>
</dbReference>
<dbReference type="EMBL" id="JAKHEY010000006">
    <property type="protein sequence ID" value="MCZ9678515.1"/>
    <property type="molecule type" value="Genomic_DNA"/>
</dbReference>